<dbReference type="SUPFAM" id="SSF54534">
    <property type="entry name" value="FKBP-like"/>
    <property type="match status" value="1"/>
</dbReference>
<reference evidence="15" key="1">
    <citation type="submission" date="2015-08" db="EMBL/GenBank/DDBJ databases">
        <authorList>
            <person name="Kim K.M."/>
        </authorList>
    </citation>
    <scope>NUCLEOTIDE SEQUENCE [LARGE SCALE GENOMIC DNA]</scope>
    <source>
        <strain evidence="15">KCTC 23892</strain>
    </source>
</reference>
<comment type="subcellular location">
    <subcellularLocation>
        <location evidence="1">Cell inner membrane</location>
        <topology evidence="1">Single-pass type II membrane protein</topology>
        <orientation evidence="1">Periplasmic side</orientation>
    </subcellularLocation>
</comment>
<accession>A0A1B3B973</accession>
<protein>
    <recommendedName>
        <fullName evidence="9">Periplasmic chaperone PpiD</fullName>
    </recommendedName>
    <alternativeName>
        <fullName evidence="10">Periplasmic folding chaperone</fullName>
    </alternativeName>
</protein>
<dbReference type="Pfam" id="PF13616">
    <property type="entry name" value="Rotamase_3"/>
    <property type="match status" value="1"/>
</dbReference>
<dbReference type="Gene3D" id="1.10.4030.10">
    <property type="entry name" value="Porin chaperone SurA, peptide-binding domain"/>
    <property type="match status" value="1"/>
</dbReference>
<evidence type="ECO:0000256" key="11">
    <source>
        <dbReference type="PROSITE-ProRule" id="PRU00278"/>
    </source>
</evidence>
<dbReference type="EMBL" id="CP012418">
    <property type="protein sequence ID" value="AOE49347.1"/>
    <property type="molecule type" value="Genomic_DNA"/>
</dbReference>
<dbReference type="Proteomes" id="UP000094147">
    <property type="component" value="Chromosome"/>
</dbReference>
<feature type="transmembrane region" description="Helical" evidence="12">
    <location>
        <begin position="12"/>
        <end position="34"/>
    </location>
</feature>
<evidence type="ECO:0000256" key="8">
    <source>
        <dbReference type="ARBA" id="ARBA00038408"/>
    </source>
</evidence>
<evidence type="ECO:0000256" key="7">
    <source>
        <dbReference type="ARBA" id="ARBA00023186"/>
    </source>
</evidence>
<keyword evidence="15" id="KW-1185">Reference proteome</keyword>
<keyword evidence="5 12" id="KW-1133">Transmembrane helix</keyword>
<evidence type="ECO:0000256" key="6">
    <source>
        <dbReference type="ARBA" id="ARBA00023136"/>
    </source>
</evidence>
<evidence type="ECO:0000256" key="10">
    <source>
        <dbReference type="ARBA" id="ARBA00042775"/>
    </source>
</evidence>
<evidence type="ECO:0000256" key="5">
    <source>
        <dbReference type="ARBA" id="ARBA00022989"/>
    </source>
</evidence>
<dbReference type="Gene3D" id="3.10.50.40">
    <property type="match status" value="1"/>
</dbReference>
<dbReference type="RefSeq" id="WP_068989608.1">
    <property type="nucleotide sequence ID" value="NZ_CP012418.1"/>
</dbReference>
<gene>
    <name evidence="14" type="ORF">KS2013_623</name>
</gene>
<keyword evidence="2" id="KW-1003">Cell membrane</keyword>
<dbReference type="InterPro" id="IPR052029">
    <property type="entry name" value="PpiD_chaperone"/>
</dbReference>
<dbReference type="PATRIC" id="fig|1144748.3.peg.631"/>
<dbReference type="PANTHER" id="PTHR47529">
    <property type="entry name" value="PEPTIDYL-PROLYL CIS-TRANS ISOMERASE D"/>
    <property type="match status" value="1"/>
</dbReference>
<dbReference type="PANTHER" id="PTHR47529:SF1">
    <property type="entry name" value="PERIPLASMIC CHAPERONE PPID"/>
    <property type="match status" value="1"/>
</dbReference>
<proteinExistence type="inferred from homology"/>
<dbReference type="PROSITE" id="PS50198">
    <property type="entry name" value="PPIC_PPIASE_2"/>
    <property type="match status" value="1"/>
</dbReference>
<dbReference type="SUPFAM" id="SSF109998">
    <property type="entry name" value="Triger factor/SurA peptide-binding domain-like"/>
    <property type="match status" value="1"/>
</dbReference>
<dbReference type="KEGG" id="ksd:KS2013_623"/>
<dbReference type="OrthoDB" id="9812372at2"/>
<keyword evidence="3" id="KW-0997">Cell inner membrane</keyword>
<evidence type="ECO:0000256" key="4">
    <source>
        <dbReference type="ARBA" id="ARBA00022692"/>
    </source>
</evidence>
<dbReference type="STRING" id="1144748.KS2013_623"/>
<sequence length="637" mass="71436">MMLEKIQQSMNSPIMKFVMFIIIVFFIGAGYFGANMFGGDPNRIAEVDGVSISSQRVQSQIDQMRQRDGQAFEQRYPTEASREQLRQTIAQQLINSEVIVAGVARAGFAASEEQVKEWIRTNEIFQINGEYSARQAREILRQNGMSEDRLAEMAREEIAREQLQNGLTSSGFALSNEVATLYRLQEQSRDVRVLRVPISAFTESVDFGDEAINEYYQNNQSQFQQPEQINLKYVRLSVENLIEENKSDVTEEQIEAFYEAQKSNYQEVGEIQVAHILIDNSVENAKSKAEQLLEQLKQGADFAQLAEENSSDTFSAENGGQLDWVDAVEQSDESAGTGWAPEFEQAALSLESRGDISDIVETSFGFHIIKLLDKRPGSTTPLEEVRDDIITELAEEAATEEFYEKESKLNEMLFEYGDDIQKFAEQVGLTVEETGLFSRQSATGVAAEPALLEKAFTAQVIDSTDVSDEIELGNKDIIYVTATDYKAESVKPLEEVKAQIVATLTQQKAAEAAEEFASNVMDALKSGDSVDDMVSSKELEWQENADLKRRDSEMKFDLVSAIYQLPAPAEGESVIDSKSLFNGDYAVIELKAVNYPDPSDMDESKREQLQQMAKNLNTQVDTGNLIQYFQNTVEVKK</sequence>
<dbReference type="GO" id="GO:0005886">
    <property type="term" value="C:plasma membrane"/>
    <property type="evidence" value="ECO:0007669"/>
    <property type="project" value="UniProtKB-SubCell"/>
</dbReference>
<organism evidence="14 15">
    <name type="scientific">Kangiella sediminilitoris</name>
    <dbReference type="NCBI Taxonomy" id="1144748"/>
    <lineage>
        <taxon>Bacteria</taxon>
        <taxon>Pseudomonadati</taxon>
        <taxon>Pseudomonadota</taxon>
        <taxon>Gammaproteobacteria</taxon>
        <taxon>Kangiellales</taxon>
        <taxon>Kangiellaceae</taxon>
        <taxon>Kangiella</taxon>
    </lineage>
</organism>
<dbReference type="Pfam" id="PF13624">
    <property type="entry name" value="SurA_N_3"/>
    <property type="match status" value="1"/>
</dbReference>
<feature type="domain" description="PpiC" evidence="13">
    <location>
        <begin position="268"/>
        <end position="373"/>
    </location>
</feature>
<evidence type="ECO:0000259" key="13">
    <source>
        <dbReference type="PROSITE" id="PS50198"/>
    </source>
</evidence>
<keyword evidence="4 12" id="KW-0812">Transmembrane</keyword>
<evidence type="ECO:0000313" key="14">
    <source>
        <dbReference type="EMBL" id="AOE49347.1"/>
    </source>
</evidence>
<dbReference type="InterPro" id="IPR027304">
    <property type="entry name" value="Trigger_fact/SurA_dom_sf"/>
</dbReference>
<comment type="similarity">
    <text evidence="8">Belongs to the PpiD chaperone family.</text>
</comment>
<dbReference type="InterPro" id="IPR046357">
    <property type="entry name" value="PPIase_dom_sf"/>
</dbReference>
<keyword evidence="11" id="KW-0697">Rotamase</keyword>
<dbReference type="GO" id="GO:0003755">
    <property type="term" value="F:peptidyl-prolyl cis-trans isomerase activity"/>
    <property type="evidence" value="ECO:0007669"/>
    <property type="project" value="UniProtKB-KW"/>
</dbReference>
<evidence type="ECO:0000313" key="15">
    <source>
        <dbReference type="Proteomes" id="UP000094147"/>
    </source>
</evidence>
<evidence type="ECO:0000256" key="9">
    <source>
        <dbReference type="ARBA" id="ARBA00040743"/>
    </source>
</evidence>
<evidence type="ECO:0000256" key="3">
    <source>
        <dbReference type="ARBA" id="ARBA00022519"/>
    </source>
</evidence>
<evidence type="ECO:0000256" key="2">
    <source>
        <dbReference type="ARBA" id="ARBA00022475"/>
    </source>
</evidence>
<dbReference type="InterPro" id="IPR000297">
    <property type="entry name" value="PPIase_PpiC"/>
</dbReference>
<dbReference type="AlphaFoldDB" id="A0A1B3B973"/>
<keyword evidence="11 14" id="KW-0413">Isomerase</keyword>
<evidence type="ECO:0000256" key="12">
    <source>
        <dbReference type="SAM" id="Phobius"/>
    </source>
</evidence>
<keyword evidence="6 12" id="KW-0472">Membrane</keyword>
<keyword evidence="7" id="KW-0143">Chaperone</keyword>
<evidence type="ECO:0000256" key="1">
    <source>
        <dbReference type="ARBA" id="ARBA00004382"/>
    </source>
</evidence>
<name>A0A1B3B973_9GAMM</name>